<feature type="domain" description="Glycosyltransferase subfamily 4-like N-terminal" evidence="3">
    <location>
        <begin position="150"/>
        <end position="225"/>
    </location>
</feature>
<dbReference type="Proteomes" id="UP000033961">
    <property type="component" value="Chromosome I"/>
</dbReference>
<dbReference type="PANTHER" id="PTHR46401">
    <property type="entry name" value="GLYCOSYLTRANSFERASE WBBK-RELATED"/>
    <property type="match status" value="1"/>
</dbReference>
<feature type="domain" description="Glycosyl transferase family 1" evidence="2">
    <location>
        <begin position="243"/>
        <end position="400"/>
    </location>
</feature>
<dbReference type="InterPro" id="IPR028098">
    <property type="entry name" value="Glyco_trans_4-like_N"/>
</dbReference>
<proteinExistence type="predicted"/>
<name>A0A2P1QQ12_9LEPT</name>
<gene>
    <name evidence="4" type="ORF">XB16_0644</name>
</gene>
<dbReference type="InterPro" id="IPR001296">
    <property type="entry name" value="Glyco_trans_1"/>
</dbReference>
<evidence type="ECO:0000313" key="4">
    <source>
        <dbReference type="EMBL" id="AVQ10986.1"/>
    </source>
</evidence>
<dbReference type="GO" id="GO:0009103">
    <property type="term" value="P:lipopolysaccharide biosynthetic process"/>
    <property type="evidence" value="ECO:0007669"/>
    <property type="project" value="TreeGrafter"/>
</dbReference>
<dbReference type="AlphaFoldDB" id="A0A2P1QQ12"/>
<keyword evidence="1 4" id="KW-0808">Transferase</keyword>
<dbReference type="Pfam" id="PF13439">
    <property type="entry name" value="Glyco_transf_4"/>
    <property type="match status" value="1"/>
</dbReference>
<dbReference type="CDD" id="cd03809">
    <property type="entry name" value="GT4_MtfB-like"/>
    <property type="match status" value="1"/>
</dbReference>
<accession>A0A2P1QQ12</accession>
<evidence type="ECO:0000313" key="5">
    <source>
        <dbReference type="Proteomes" id="UP000033961"/>
    </source>
</evidence>
<evidence type="ECO:0000259" key="3">
    <source>
        <dbReference type="Pfam" id="PF13439"/>
    </source>
</evidence>
<evidence type="ECO:0000259" key="2">
    <source>
        <dbReference type="Pfam" id="PF00534"/>
    </source>
</evidence>
<dbReference type="Pfam" id="PF00534">
    <property type="entry name" value="Glycos_transf_1"/>
    <property type="match status" value="1"/>
</dbReference>
<dbReference type="Gene3D" id="3.40.50.2000">
    <property type="entry name" value="Glycogen Phosphorylase B"/>
    <property type="match status" value="2"/>
</dbReference>
<dbReference type="PANTHER" id="PTHR46401:SF2">
    <property type="entry name" value="GLYCOSYLTRANSFERASE WBBK-RELATED"/>
    <property type="match status" value="1"/>
</dbReference>
<evidence type="ECO:0000256" key="1">
    <source>
        <dbReference type="ARBA" id="ARBA00022679"/>
    </source>
</evidence>
<reference evidence="4 5" key="1">
    <citation type="journal article" date="2015" name="Genome Announc.">
        <title>Draft Genome Sequences of Leptospira santarosai Strains U160, U164, and U233, Isolated from Asymptomatic Cattle.</title>
        <authorList>
            <person name="Kremer F.S."/>
            <person name="Eslabao M.R."/>
            <person name="Provisor M."/>
            <person name="Woloski R.D."/>
            <person name="Ramires O.V."/>
            <person name="Moreno L.Z."/>
            <person name="Moreno A.M."/>
            <person name="Hamond C."/>
            <person name="Lilenbaum W."/>
            <person name="Dellagostin O.A."/>
        </authorList>
    </citation>
    <scope>NUCLEOTIDE SEQUENCE [LARGE SCALE GENOMIC DNA]</scope>
    <source>
        <strain evidence="4 5">U160</strain>
    </source>
</reference>
<dbReference type="SUPFAM" id="SSF53756">
    <property type="entry name" value="UDP-Glycosyltransferase/glycogen phosphorylase"/>
    <property type="match status" value="1"/>
</dbReference>
<dbReference type="EMBL" id="CP027843">
    <property type="protein sequence ID" value="AVQ10986.1"/>
    <property type="molecule type" value="Genomic_DNA"/>
</dbReference>
<organism evidence="4 5">
    <name type="scientific">Leptospira santarosai</name>
    <dbReference type="NCBI Taxonomy" id="28183"/>
    <lineage>
        <taxon>Bacteria</taxon>
        <taxon>Pseudomonadati</taxon>
        <taxon>Spirochaetota</taxon>
        <taxon>Spirochaetia</taxon>
        <taxon>Leptospirales</taxon>
        <taxon>Leptospiraceae</taxon>
        <taxon>Leptospira</taxon>
    </lineage>
</organism>
<sequence length="422" mass="48331">MNLPSDFHFLADFRRWVILSVMRTQRKEEQNNRVLAIGLDARMIAHSGIGMRIRGLLKYLGPIAAKKNFQIYLFGDVTTILNEGISCHEFSGFEKNRNEISKDSSKKESGFSYPVISYRSPIYSFSEFLGHPLMGKMDLLDIPHFNAPLRYLKKSIVTIHDIIPFRMREFHSGFLKRIYMQVIFRLLRRFSKKIVSVSRYTAKDLESVFGFSKEEITVIHNGIDQSVFYPATVTEKKKFLKKYGLKEGYLLSVGIGKGHKNLNFVLNVLKSLWDSKTLKIKWVLGGASGKIPDYLQADVAGYEDRILSIDRLSLDELRCLYSCAGLFIFPSKYEGFGFPPLEAQACGLPVISSNTTVMPEILLDSVFYFSPDKPEELQNLLRNFSKARNEVKHLIPKGKKNSVRFSWEKAALEILEVYKSLS</sequence>
<protein>
    <submittedName>
        <fullName evidence="4">Glycosyl transferase</fullName>
    </submittedName>
</protein>
<dbReference type="GO" id="GO:0016757">
    <property type="term" value="F:glycosyltransferase activity"/>
    <property type="evidence" value="ECO:0007669"/>
    <property type="project" value="InterPro"/>
</dbReference>